<evidence type="ECO:0000313" key="6">
    <source>
        <dbReference type="EMBL" id="RBO99876.1"/>
    </source>
</evidence>
<dbReference type="PANTHER" id="PTHR32347">
    <property type="entry name" value="EFFLUX SYSTEM COMPONENT YKNX-RELATED"/>
    <property type="match status" value="1"/>
</dbReference>
<dbReference type="Gene3D" id="2.40.30.170">
    <property type="match status" value="1"/>
</dbReference>
<evidence type="ECO:0000256" key="1">
    <source>
        <dbReference type="ARBA" id="ARBA00004196"/>
    </source>
</evidence>
<gene>
    <name evidence="6" type="ORF">DES48_103203</name>
</gene>
<proteinExistence type="predicted"/>
<feature type="coiled-coil region" evidence="3">
    <location>
        <begin position="95"/>
        <end position="129"/>
    </location>
</feature>
<feature type="coiled-coil region" evidence="3">
    <location>
        <begin position="167"/>
        <end position="201"/>
    </location>
</feature>
<comment type="caution">
    <text evidence="6">The sequence shown here is derived from an EMBL/GenBank/DDBJ whole genome shotgun (WGS) entry which is preliminary data.</text>
</comment>
<evidence type="ECO:0000256" key="3">
    <source>
        <dbReference type="SAM" id="Coils"/>
    </source>
</evidence>
<name>A0A366EBX8_9BACI</name>
<dbReference type="PANTHER" id="PTHR32347:SF14">
    <property type="entry name" value="EFFLUX SYSTEM COMPONENT YKNX-RELATED"/>
    <property type="match status" value="1"/>
</dbReference>
<dbReference type="Pfam" id="PF25984">
    <property type="entry name" value="BSH_YknX"/>
    <property type="match status" value="1"/>
</dbReference>
<evidence type="ECO:0000313" key="7">
    <source>
        <dbReference type="Proteomes" id="UP000252254"/>
    </source>
</evidence>
<dbReference type="STRING" id="200904.GCA_900168775_00126"/>
<feature type="domain" description="YknX-like barrel-sandwich hybrid" evidence="4">
    <location>
        <begin position="63"/>
        <end position="208"/>
    </location>
</feature>
<reference evidence="6 7" key="1">
    <citation type="submission" date="2018-06" db="EMBL/GenBank/DDBJ databases">
        <title>Genomic Encyclopedia of Type Strains, Phase IV (KMG-IV): sequencing the most valuable type-strain genomes for metagenomic binning, comparative biology and taxonomic classification.</title>
        <authorList>
            <person name="Goeker M."/>
        </authorList>
    </citation>
    <scope>NUCLEOTIDE SEQUENCE [LARGE SCALE GENOMIC DNA]</scope>
    <source>
        <strain evidence="6 7">DSM 15140</strain>
    </source>
</reference>
<dbReference type="InterPro" id="IPR050465">
    <property type="entry name" value="UPF0194_transport"/>
</dbReference>
<organism evidence="6 7">
    <name type="scientific">Paraliobacillus ryukyuensis</name>
    <dbReference type="NCBI Taxonomy" id="200904"/>
    <lineage>
        <taxon>Bacteria</taxon>
        <taxon>Bacillati</taxon>
        <taxon>Bacillota</taxon>
        <taxon>Bacilli</taxon>
        <taxon>Bacillales</taxon>
        <taxon>Bacillaceae</taxon>
        <taxon>Paraliobacillus</taxon>
    </lineage>
</organism>
<dbReference type="InterPro" id="IPR058639">
    <property type="entry name" value="BSH_YknX-like"/>
</dbReference>
<accession>A0A366EBX8</accession>
<dbReference type="GO" id="GO:0030313">
    <property type="term" value="C:cell envelope"/>
    <property type="evidence" value="ECO:0007669"/>
    <property type="project" value="UniProtKB-SubCell"/>
</dbReference>
<evidence type="ECO:0000259" key="5">
    <source>
        <dbReference type="Pfam" id="PF25990"/>
    </source>
</evidence>
<keyword evidence="7" id="KW-1185">Reference proteome</keyword>
<dbReference type="AlphaFoldDB" id="A0A366EBX8"/>
<sequence length="405" mass="45313">MRKRMLIVAIVLFVGINIVLVFMDDKNTINRIAFVTNWTTATEADMSEKLHKPGVITSKEENYVYFDQQLGSFQTYLVEEGQEVTAGDPIFTYHLNGQANAQTTLENEIDRLMAEVNGIEEAIANMKRYRVENPETTISTFKVADETHEIEIPGNPGEAALFKEQYVIEKEKELTQTNAQITSLENQLADLENRQTSITVTSPYDGRVKARAASLDNPVMTIESTDLQVTGELTEEETTYVKRGMKVEVALDKTDAVLTGDVNQISKTPNEVELEKESFYPFTASIAEGEDLLPGYHSEIAITLKEALGATVLPKADIFEESVWKLQGDGTMNYLPIKQGLEMDGKIELTSGLASGEFVAEKPLVSYRDDASFLTSFQPEELTWNKLASNQSEWKKYLTMGILSR</sequence>
<dbReference type="Pfam" id="PF25990">
    <property type="entry name" value="Beta-barrel_YknX"/>
    <property type="match status" value="1"/>
</dbReference>
<dbReference type="EMBL" id="QNRI01000003">
    <property type="protein sequence ID" value="RBO99876.1"/>
    <property type="molecule type" value="Genomic_DNA"/>
</dbReference>
<dbReference type="OrthoDB" id="2446145at2"/>
<feature type="domain" description="YknX-like beta-barrel" evidence="5">
    <location>
        <begin position="227"/>
        <end position="302"/>
    </location>
</feature>
<comment type="subcellular location">
    <subcellularLocation>
        <location evidence="1">Cell envelope</location>
    </subcellularLocation>
</comment>
<keyword evidence="2 3" id="KW-0175">Coiled coil</keyword>
<dbReference type="RefSeq" id="WP_113868040.1">
    <property type="nucleotide sequence ID" value="NZ_BAABQN010000004.1"/>
</dbReference>
<dbReference type="InterPro" id="IPR058636">
    <property type="entry name" value="Beta-barrel_YknX"/>
</dbReference>
<evidence type="ECO:0000256" key="2">
    <source>
        <dbReference type="ARBA" id="ARBA00023054"/>
    </source>
</evidence>
<dbReference type="Proteomes" id="UP000252254">
    <property type="component" value="Unassembled WGS sequence"/>
</dbReference>
<protein>
    <submittedName>
        <fullName evidence="6">HlyD family secretion protein</fullName>
    </submittedName>
</protein>
<evidence type="ECO:0000259" key="4">
    <source>
        <dbReference type="Pfam" id="PF25984"/>
    </source>
</evidence>